<dbReference type="GO" id="GO:0006281">
    <property type="term" value="P:DNA repair"/>
    <property type="evidence" value="ECO:0007669"/>
    <property type="project" value="InterPro"/>
</dbReference>
<feature type="region of interest" description="Disordered" evidence="7">
    <location>
        <begin position="642"/>
        <end position="671"/>
    </location>
</feature>
<dbReference type="InterPro" id="IPR043472">
    <property type="entry name" value="Macro_dom-like"/>
</dbReference>
<dbReference type="GO" id="GO:0006338">
    <property type="term" value="P:chromatin remodeling"/>
    <property type="evidence" value="ECO:0007669"/>
    <property type="project" value="InterPro"/>
</dbReference>
<feature type="domain" description="Helicase C-terminal" evidence="10">
    <location>
        <begin position="327"/>
        <end position="497"/>
    </location>
</feature>
<keyword evidence="4" id="KW-0378">Hydrolase</keyword>
<dbReference type="GO" id="GO:0005524">
    <property type="term" value="F:ATP binding"/>
    <property type="evidence" value="ECO:0007669"/>
    <property type="project" value="UniProtKB-KW"/>
</dbReference>
<evidence type="ECO:0000256" key="1">
    <source>
        <dbReference type="ARBA" id="ARBA00004123"/>
    </source>
</evidence>
<proteinExistence type="inferred from homology"/>
<dbReference type="PROSITE" id="PS51192">
    <property type="entry name" value="HELICASE_ATP_BIND_1"/>
    <property type="match status" value="1"/>
</dbReference>
<keyword evidence="6" id="KW-0539">Nucleus</keyword>
<dbReference type="InterPro" id="IPR031053">
    <property type="entry name" value="ALC1"/>
</dbReference>
<sequence length="910" mass="104515">MHKIKSKLEKPQNITEEGANNSLSQKDLEENGLQGVQLRSYQLEGVRWMKRSFENGQGCILADEMGLGKTIQTIALLIYLQGTNNCPGPFLIVCPLSVLQNWQSEFSRFSRHQVVLSFTGDRDEREEIKNSVRKVFKPQNSVHRNESLSFHVLLTTYEFEKDFVVLLTGTPIQNSLNELYSFLSFVSPDSFSLDAVEEFVEEFTDVHNSVVLLTRLIISDTSTELQNILSPFLLRRVKSEVMAHLPIKTEVILYTGMTDLQRRYYKAILMKDLEAFNSTSGFMKTRLMNILIQLRKCINHPYLFDGVEPEPFELGEHLVDASGKLRIIDQLLIFLKARGHKVLMFSQMTRMLDIIQDYLGYRGYSYERLDGSVRGEERYLAIQNFNETEDTFIFLLSTRAGGQGLNLMSADTVIFVDNDFNPQNDLQAAARAHRIGQTRPVKVIRLVARSTVEEIVLKRADDKLKLTNTVIEGGKFSGNVSALNQIAETPTQLTDLLKYGLDKLFDSDERTLTEEDLEKILGGSFNNEWTVEDTRNPSNLNNDDLVSCMETDDGEKAISDMYVYEGHDYRETSVKDQEAFDNMMAAGKSPTLRMTKLLFESNFADILEESQTEERLLRSERKGTVAQYIDLPMRKRKILSPEELEERKRKREENAAKRAKNKEEEELRKERDRQRKLEKLWKDANYSTLNIVLDDEEDEDETSDSFDEEDERELRDIRYVRGDVTHPIKTCGSNAIIIHCVDLKLGDTHLVPLDDQEDPKDCCDYNLLTTSIATPPEWNVMVALIVAQSRDRQNRLSGIKLTSLSLGLKRIAVAAKKMKATVHLPRIGYNTPSFNWYGTERLLRKYLVCKGIQTSVKQKQVDCNELNGQHSSQELNDDVKVVSSKWLESCFRKRRIQETAPYEIHRKGKN</sequence>
<dbReference type="Proteomes" id="UP000225706">
    <property type="component" value="Unassembled WGS sequence"/>
</dbReference>
<feature type="domain" description="Helicase ATP-binding" evidence="9">
    <location>
        <begin position="50"/>
        <end position="189"/>
    </location>
</feature>
<dbReference type="OrthoDB" id="5857104at2759"/>
<dbReference type="GO" id="GO:0003678">
    <property type="term" value="F:DNA helicase activity"/>
    <property type="evidence" value="ECO:0007669"/>
    <property type="project" value="InterPro"/>
</dbReference>
<dbReference type="CDD" id="cd18793">
    <property type="entry name" value="SF2_C_SNF"/>
    <property type="match status" value="1"/>
</dbReference>
<dbReference type="Gene3D" id="3.40.50.300">
    <property type="entry name" value="P-loop containing nucleotide triphosphate hydrolases"/>
    <property type="match status" value="1"/>
</dbReference>
<feature type="compositionally biased region" description="Basic and acidic residues" evidence="7">
    <location>
        <begin position="1"/>
        <end position="10"/>
    </location>
</feature>
<dbReference type="InterPro" id="IPR001357">
    <property type="entry name" value="BRCT_dom"/>
</dbReference>
<evidence type="ECO:0000259" key="9">
    <source>
        <dbReference type="PROSITE" id="PS51192"/>
    </source>
</evidence>
<protein>
    <submittedName>
        <fullName evidence="11">Chromodomain-helicase-DNA-binding protein 1-like</fullName>
    </submittedName>
</protein>
<comment type="caution">
    <text evidence="11">The sequence shown here is derived from an EMBL/GenBank/DDBJ whole genome shotgun (WGS) entry which is preliminary data.</text>
</comment>
<dbReference type="SMART" id="SM00487">
    <property type="entry name" value="DEXDc"/>
    <property type="match status" value="1"/>
</dbReference>
<keyword evidence="11" id="KW-0347">Helicase</keyword>
<dbReference type="Gene3D" id="3.40.50.10810">
    <property type="entry name" value="Tandem AAA-ATPase domain"/>
    <property type="match status" value="2"/>
</dbReference>
<dbReference type="SUPFAM" id="SSF52540">
    <property type="entry name" value="P-loop containing nucleoside triphosphate hydrolases"/>
    <property type="match status" value="2"/>
</dbReference>
<keyword evidence="5" id="KW-0067">ATP-binding</keyword>
<evidence type="ECO:0000256" key="5">
    <source>
        <dbReference type="ARBA" id="ARBA00022840"/>
    </source>
</evidence>
<organism evidence="11 12">
    <name type="scientific">Stylophora pistillata</name>
    <name type="common">Smooth cauliflower coral</name>
    <dbReference type="NCBI Taxonomy" id="50429"/>
    <lineage>
        <taxon>Eukaryota</taxon>
        <taxon>Metazoa</taxon>
        <taxon>Cnidaria</taxon>
        <taxon>Anthozoa</taxon>
        <taxon>Hexacorallia</taxon>
        <taxon>Scleractinia</taxon>
        <taxon>Astrocoeniina</taxon>
        <taxon>Pocilloporidae</taxon>
        <taxon>Stylophora</taxon>
    </lineage>
</organism>
<evidence type="ECO:0000313" key="11">
    <source>
        <dbReference type="EMBL" id="PFX20700.1"/>
    </source>
</evidence>
<dbReference type="InterPro" id="IPR038718">
    <property type="entry name" value="SNF2-like_sf"/>
</dbReference>
<dbReference type="SMART" id="SM00490">
    <property type="entry name" value="HELICc"/>
    <property type="match status" value="1"/>
</dbReference>
<dbReference type="EMBL" id="LSMT01000307">
    <property type="protein sequence ID" value="PFX20700.1"/>
    <property type="molecule type" value="Genomic_DNA"/>
</dbReference>
<comment type="subcellular location">
    <subcellularLocation>
        <location evidence="1">Nucleus</location>
    </subcellularLocation>
</comment>
<dbReference type="AlphaFoldDB" id="A0A2B4RVV9"/>
<dbReference type="GO" id="GO:0003677">
    <property type="term" value="F:DNA binding"/>
    <property type="evidence" value="ECO:0007669"/>
    <property type="project" value="UniProtKB-KW"/>
</dbReference>
<evidence type="ECO:0000256" key="3">
    <source>
        <dbReference type="ARBA" id="ARBA00022741"/>
    </source>
</evidence>
<dbReference type="PANTHER" id="PTHR47157:SF1">
    <property type="entry name" value="CHROMODOMAIN-HELICASE-DNA-BINDING PROTEIN 1-LIKE"/>
    <property type="match status" value="1"/>
</dbReference>
<keyword evidence="12" id="KW-1185">Reference proteome</keyword>
<accession>A0A2B4RVV9</accession>
<feature type="region of interest" description="Disordered" evidence="7">
    <location>
        <begin position="1"/>
        <end position="26"/>
    </location>
</feature>
<name>A0A2B4RVV9_STYPI</name>
<evidence type="ECO:0000313" key="12">
    <source>
        <dbReference type="Proteomes" id="UP000225706"/>
    </source>
</evidence>
<dbReference type="InterPro" id="IPR014001">
    <property type="entry name" value="Helicase_ATP-bd"/>
</dbReference>
<dbReference type="PROSITE" id="PS51194">
    <property type="entry name" value="HELICASE_CTER"/>
    <property type="match status" value="1"/>
</dbReference>
<dbReference type="Pfam" id="PF00271">
    <property type="entry name" value="Helicase_C"/>
    <property type="match status" value="1"/>
</dbReference>
<evidence type="ECO:0000256" key="4">
    <source>
        <dbReference type="ARBA" id="ARBA00022801"/>
    </source>
</evidence>
<dbReference type="PANTHER" id="PTHR47157">
    <property type="entry name" value="CHROMODOMAIN-HELICASE-DNA-BINDING PROTEIN 1-LIKE"/>
    <property type="match status" value="1"/>
</dbReference>
<evidence type="ECO:0000259" key="10">
    <source>
        <dbReference type="PROSITE" id="PS51194"/>
    </source>
</evidence>
<comment type="similarity">
    <text evidence="2">Belongs to the SNF2/RAD54 helicase family.</text>
</comment>
<dbReference type="SUPFAM" id="SSF52949">
    <property type="entry name" value="Macro domain-like"/>
    <property type="match status" value="1"/>
</dbReference>
<dbReference type="GO" id="GO:0005634">
    <property type="term" value="C:nucleus"/>
    <property type="evidence" value="ECO:0007669"/>
    <property type="project" value="UniProtKB-SubCell"/>
</dbReference>
<dbReference type="InterPro" id="IPR049730">
    <property type="entry name" value="SNF2/RAD54-like_C"/>
</dbReference>
<gene>
    <name evidence="11" type="primary">CHD1L</name>
    <name evidence="11" type="ORF">AWC38_SpisGene14842</name>
</gene>
<keyword evidence="11" id="KW-0238">DNA-binding</keyword>
<evidence type="ECO:0000256" key="2">
    <source>
        <dbReference type="ARBA" id="ARBA00007025"/>
    </source>
</evidence>
<feature type="compositionally biased region" description="Polar residues" evidence="7">
    <location>
        <begin position="12"/>
        <end position="25"/>
    </location>
</feature>
<dbReference type="InterPro" id="IPR027417">
    <property type="entry name" value="P-loop_NTPase"/>
</dbReference>
<feature type="domain" description="BRCT" evidence="8">
    <location>
        <begin position="873"/>
        <end position="904"/>
    </location>
</feature>
<feature type="compositionally biased region" description="Basic and acidic residues" evidence="7">
    <location>
        <begin position="645"/>
        <end position="671"/>
    </location>
</feature>
<evidence type="ECO:0000256" key="7">
    <source>
        <dbReference type="SAM" id="MobiDB-lite"/>
    </source>
</evidence>
<dbReference type="Gene3D" id="3.40.220.10">
    <property type="entry name" value="Leucine Aminopeptidase, subunit E, domain 1"/>
    <property type="match status" value="1"/>
</dbReference>
<dbReference type="InterPro" id="IPR001650">
    <property type="entry name" value="Helicase_C-like"/>
</dbReference>
<dbReference type="InterPro" id="IPR000330">
    <property type="entry name" value="SNF2_N"/>
</dbReference>
<dbReference type="STRING" id="50429.A0A2B4RVV9"/>
<dbReference type="PROSITE" id="PS50172">
    <property type="entry name" value="BRCT"/>
    <property type="match status" value="1"/>
</dbReference>
<keyword evidence="3" id="KW-0547">Nucleotide-binding</keyword>
<reference evidence="12" key="1">
    <citation type="journal article" date="2017" name="bioRxiv">
        <title>Comparative analysis of the genomes of Stylophora pistillata and Acropora digitifera provides evidence for extensive differences between species of corals.</title>
        <authorList>
            <person name="Voolstra C.R."/>
            <person name="Li Y."/>
            <person name="Liew Y.J."/>
            <person name="Baumgarten S."/>
            <person name="Zoccola D."/>
            <person name="Flot J.-F."/>
            <person name="Tambutte S."/>
            <person name="Allemand D."/>
            <person name="Aranda M."/>
        </authorList>
    </citation>
    <scope>NUCLEOTIDE SEQUENCE [LARGE SCALE GENOMIC DNA]</scope>
</reference>
<evidence type="ECO:0000259" key="8">
    <source>
        <dbReference type="PROSITE" id="PS50172"/>
    </source>
</evidence>
<dbReference type="Pfam" id="PF00176">
    <property type="entry name" value="SNF2-rel_dom"/>
    <property type="match status" value="2"/>
</dbReference>
<evidence type="ECO:0000256" key="6">
    <source>
        <dbReference type="ARBA" id="ARBA00023242"/>
    </source>
</evidence>
<dbReference type="GO" id="GO:0016787">
    <property type="term" value="F:hydrolase activity"/>
    <property type="evidence" value="ECO:0007669"/>
    <property type="project" value="UniProtKB-KW"/>
</dbReference>